<evidence type="ECO:0000313" key="2">
    <source>
        <dbReference type="Proteomes" id="UP000482155"/>
    </source>
</evidence>
<dbReference type="Pfam" id="PF01136">
    <property type="entry name" value="Peptidase_U32"/>
    <property type="match status" value="1"/>
</dbReference>
<dbReference type="PANTHER" id="PTHR30217">
    <property type="entry name" value="PEPTIDASE U32 FAMILY"/>
    <property type="match status" value="1"/>
</dbReference>
<name>A0A6B3SLU7_9BURK</name>
<evidence type="ECO:0000313" key="1">
    <source>
        <dbReference type="EMBL" id="NEX61760.1"/>
    </source>
</evidence>
<dbReference type="InterPro" id="IPR001539">
    <property type="entry name" value="Peptidase_U32"/>
</dbReference>
<protein>
    <recommendedName>
        <fullName evidence="3">U32 family peptidase</fullName>
    </recommendedName>
</protein>
<gene>
    <name evidence="1" type="ORF">G3574_11775</name>
</gene>
<dbReference type="InterPro" id="IPR051454">
    <property type="entry name" value="RNA/ubiquinone_mod_enzymes"/>
</dbReference>
<keyword evidence="2" id="KW-1185">Reference proteome</keyword>
<evidence type="ECO:0008006" key="3">
    <source>
        <dbReference type="Google" id="ProtNLM"/>
    </source>
</evidence>
<dbReference type="EMBL" id="JAAIVB010000037">
    <property type="protein sequence ID" value="NEX61760.1"/>
    <property type="molecule type" value="Genomic_DNA"/>
</dbReference>
<accession>A0A6B3SLU7</accession>
<dbReference type="AlphaFoldDB" id="A0A6B3SLU7"/>
<comment type="caution">
    <text evidence="1">The sequence shown here is derived from an EMBL/GenBank/DDBJ whole genome shotgun (WGS) entry which is preliminary data.</text>
</comment>
<dbReference type="RefSeq" id="WP_163963269.1">
    <property type="nucleotide sequence ID" value="NZ_JAAIVB010000037.1"/>
</dbReference>
<sequence>MAKASANCLTTGATLHPSCDMMELVCSVQTLPSLRAAIDHGADCIQIEAGPDCRAGLALRLGSDELARGIAHARFKGVKTSFALQVDSRRHGWMAGRELIDQALAAGADTLVLSDPGLMLYAAARQPEIQLHYAMDEGSLSIEALQCLRRQTGITRVVLPRVVSLAQIENIRKETGLEMQVIGFGRSSSVLSSLLSPEIAGSPAGRHAEVTLSNPINDRCAMAEHAANDHDFTQLAVAGTANLFILPRLQCAGIDAVRIDAHFHSNTQLGQVIQVWREALDSCQHDPEHFAIKHSWINRLDRAARACRMQ</sequence>
<dbReference type="PANTHER" id="PTHR30217:SF3">
    <property type="entry name" value="UBIQUINONE BIOSYNTHESIS PROTEIN UBIU"/>
    <property type="match status" value="1"/>
</dbReference>
<proteinExistence type="predicted"/>
<dbReference type="Proteomes" id="UP000482155">
    <property type="component" value="Unassembled WGS sequence"/>
</dbReference>
<reference evidence="1 2" key="1">
    <citation type="submission" date="2020-02" db="EMBL/GenBank/DDBJ databases">
        <authorList>
            <person name="Kim M.K."/>
        </authorList>
    </citation>
    <scope>NUCLEOTIDE SEQUENCE [LARGE SCALE GENOMIC DNA]</scope>
    <source>
        <strain evidence="1 2">17J57-3</strain>
    </source>
</reference>
<organism evidence="1 2">
    <name type="scientific">Noviherbaspirillum galbum</name>
    <dbReference type="NCBI Taxonomy" id="2709383"/>
    <lineage>
        <taxon>Bacteria</taxon>
        <taxon>Pseudomonadati</taxon>
        <taxon>Pseudomonadota</taxon>
        <taxon>Betaproteobacteria</taxon>
        <taxon>Burkholderiales</taxon>
        <taxon>Oxalobacteraceae</taxon>
        <taxon>Noviherbaspirillum</taxon>
    </lineage>
</organism>